<protein>
    <submittedName>
        <fullName evidence="2">Exonuclease-endonuclease-phosphatase</fullName>
    </submittedName>
</protein>
<dbReference type="RefSeq" id="YP_009119830.1">
    <property type="nucleotide sequence ID" value="NC_026440.1"/>
</dbReference>
<reference evidence="2 3" key="1">
    <citation type="journal article" date="2015" name="Parasitol. Res.">
        <title>Viruses in close associations with free-living amoebae.</title>
        <authorList>
            <person name="Scheid P."/>
        </authorList>
    </citation>
    <scope>NUCLEOTIDE SEQUENCE [LARGE SCALE GENOMIC DNA]</scope>
    <source>
        <strain evidence="2">KlaHel</strain>
    </source>
</reference>
<dbReference type="InterPro" id="IPR036691">
    <property type="entry name" value="Endo/exonu/phosph_ase_sf"/>
</dbReference>
<dbReference type="EMBL" id="KP136319">
    <property type="protein sequence ID" value="AJF97595.1"/>
    <property type="molecule type" value="Genomic_DNA"/>
</dbReference>
<name>A0A0B5J707_9VIRU</name>
<proteinExistence type="predicted"/>
<dbReference type="InterPro" id="IPR005135">
    <property type="entry name" value="Endo/exonuclease/phosphatase"/>
</dbReference>
<dbReference type="Proteomes" id="UP000202511">
    <property type="component" value="Segment"/>
</dbReference>
<keyword evidence="2" id="KW-0378">Hydrolase</keyword>
<evidence type="ECO:0000313" key="2">
    <source>
        <dbReference type="EMBL" id="AJF97595.1"/>
    </source>
</evidence>
<feature type="domain" description="Endonuclease/exonuclease/phosphatase" evidence="1">
    <location>
        <begin position="26"/>
        <end position="312"/>
    </location>
</feature>
<dbReference type="GO" id="GO:0004519">
    <property type="term" value="F:endonuclease activity"/>
    <property type="evidence" value="ECO:0007669"/>
    <property type="project" value="UniProtKB-KW"/>
</dbReference>
<dbReference type="Pfam" id="PF03372">
    <property type="entry name" value="Exo_endo_phos"/>
    <property type="match status" value="1"/>
</dbReference>
<dbReference type="GeneID" id="23462512"/>
<dbReference type="Gene3D" id="3.60.10.10">
    <property type="entry name" value="Endonuclease/exonuclease/phosphatase"/>
    <property type="match status" value="1"/>
</dbReference>
<dbReference type="KEGG" id="vg:23462512"/>
<keyword evidence="2" id="KW-0540">Nuclease</keyword>
<dbReference type="OrthoDB" id="22607at10239"/>
<evidence type="ECO:0000313" key="3">
    <source>
        <dbReference type="Proteomes" id="UP000202511"/>
    </source>
</evidence>
<keyword evidence="2" id="KW-0255">Endonuclease</keyword>
<accession>A0A0B5J707</accession>
<dbReference type="SUPFAM" id="SSF56219">
    <property type="entry name" value="DNase I-like"/>
    <property type="match status" value="1"/>
</dbReference>
<keyword evidence="2" id="KW-0269">Exonuclease</keyword>
<organism evidence="2 3">
    <name type="scientific">Pandoravirus inopinatum</name>
    <dbReference type="NCBI Taxonomy" id="1605721"/>
    <lineage>
        <taxon>Viruses</taxon>
        <taxon>Pandoravirus</taxon>
    </lineage>
</organism>
<dbReference type="GO" id="GO:0004527">
    <property type="term" value="F:exonuclease activity"/>
    <property type="evidence" value="ECO:0007669"/>
    <property type="project" value="UniProtKB-KW"/>
</dbReference>
<evidence type="ECO:0000259" key="1">
    <source>
        <dbReference type="Pfam" id="PF03372"/>
    </source>
</evidence>
<sequence length="326" mass="35372">MQNQNLHAYVDTPQAEALADAPIVLMQWNVDDAVREEQFEQSRWANRIDRILAYIALVRPAILCLEEVTQRAHRTQLIAGLSALGYDSTYGRRNSTPGATSNLIAWDASRFYLCWTENVQLLGEPEGDRDVRTLPADNVNAAGWGCNLLVARLAECAPPELGGRLWVPPRLITVGAAHFPIHIPSRNASFDALAQWIASQPGGDWIAAGDLNAFENQGGAQQVAKIAAAALEAGGTVVGEEGVSDQSRAPMRGTFFGFDHDRFRFPLGGPLDPLDYVAVGPAFEVGQVAFGTRSMLVPEPPEFSTTSLPSDHLPVIVTIARRPVPQ</sequence>